<dbReference type="AlphaFoldDB" id="M1WRY2"/>
<dbReference type="RefSeq" id="WP_015415877.1">
    <property type="nucleotide sequence ID" value="NC_020409.1"/>
</dbReference>
<evidence type="ECO:0000313" key="2">
    <source>
        <dbReference type="EMBL" id="CCH49834.1"/>
    </source>
</evidence>
<dbReference type="EMBL" id="FO203427">
    <property type="protein sequence ID" value="CCH49834.1"/>
    <property type="molecule type" value="Genomic_DNA"/>
</dbReference>
<organism evidence="2 3">
    <name type="scientific">Pseudodesulfovibrio piezophilus (strain DSM 21447 / JCM 15486 / C1TLV30)</name>
    <name type="common">Desulfovibrio piezophilus</name>
    <dbReference type="NCBI Taxonomy" id="1322246"/>
    <lineage>
        <taxon>Bacteria</taxon>
        <taxon>Pseudomonadati</taxon>
        <taxon>Thermodesulfobacteriota</taxon>
        <taxon>Desulfovibrionia</taxon>
        <taxon>Desulfovibrionales</taxon>
        <taxon>Desulfovibrionaceae</taxon>
    </lineage>
</organism>
<dbReference type="KEGG" id="dpi:BN4_12599"/>
<accession>M1WRY2</accession>
<evidence type="ECO:0000256" key="1">
    <source>
        <dbReference type="SAM" id="SignalP"/>
    </source>
</evidence>
<keyword evidence="1" id="KW-0732">Signal</keyword>
<dbReference type="HOGENOM" id="CLU_1765075_0_0_7"/>
<reference evidence="2 3" key="1">
    <citation type="journal article" date="2013" name="PLoS ONE">
        <title>The first genomic and proteomic characterization of a deep-sea sulfate reducer: insights into the piezophilic lifestyle of Desulfovibrio piezophilus.</title>
        <authorList>
            <person name="Pradel N."/>
            <person name="Ji B."/>
            <person name="Gimenez G."/>
            <person name="Talla E."/>
            <person name="Lenoble P."/>
            <person name="Garel M."/>
            <person name="Tamburini C."/>
            <person name="Fourquet P."/>
            <person name="Lebrun R."/>
            <person name="Bertin P."/>
            <person name="Denis Y."/>
            <person name="Pophillat M."/>
            <person name="Barbe V."/>
            <person name="Ollivier B."/>
            <person name="Dolla A."/>
        </authorList>
    </citation>
    <scope>NUCLEOTIDE SEQUENCE [LARGE SCALE GENOMIC DNA]</scope>
    <source>
        <strain evidence="3">DSM 10523 / SB164P1</strain>
    </source>
</reference>
<sequence length="147" mass="17143">MRLKILLFSVMAFAFIVAPSSAAQRTLPPANWQEDGPHTHAEHFLNLLVRGDTEAAFKRFFSKGRYPKNTLEKLQFDYYQLIKQQGLPQGFEKIFEQRAGAALVRLKYVLLFRSQPMMFDLYYYRVGKGWLLKSFTLSKDIKKIFAP</sequence>
<evidence type="ECO:0008006" key="4">
    <source>
        <dbReference type="Google" id="ProtNLM"/>
    </source>
</evidence>
<dbReference type="Proteomes" id="UP000011724">
    <property type="component" value="Chromosome"/>
</dbReference>
<proteinExistence type="predicted"/>
<reference evidence="3" key="2">
    <citation type="journal article" date="2013" name="Stand. Genomic Sci.">
        <title>Complete genome sequence of Desulfocapsa sulfexigens, a marine deltaproteobacterium specialized in disproportionating inorganic sulfur compounds.</title>
        <authorList>
            <person name="Finster K.W."/>
            <person name="Kjeldsen K.U."/>
            <person name="Kube M."/>
            <person name="Reinhardt R."/>
            <person name="Mussmann M."/>
            <person name="Amann R."/>
            <person name="Schreiber L."/>
        </authorList>
    </citation>
    <scope>NUCLEOTIDE SEQUENCE [LARGE SCALE GENOMIC DNA]</scope>
    <source>
        <strain evidence="3">DSM 10523 / SB164P1</strain>
    </source>
</reference>
<name>M1WRY2_PSEP2</name>
<keyword evidence="3" id="KW-1185">Reference proteome</keyword>
<feature type="chain" id="PRO_5004019450" description="DUF4878 domain-containing protein" evidence="1">
    <location>
        <begin position="23"/>
        <end position="147"/>
    </location>
</feature>
<feature type="signal peptide" evidence="1">
    <location>
        <begin position="1"/>
        <end position="22"/>
    </location>
</feature>
<dbReference type="OrthoDB" id="5465227at2"/>
<gene>
    <name evidence="2" type="ordered locus">BN4_12599</name>
</gene>
<dbReference type="BioCyc" id="DPIE1322246:BN4_RS13030-MONOMER"/>
<evidence type="ECO:0000313" key="3">
    <source>
        <dbReference type="Proteomes" id="UP000011724"/>
    </source>
</evidence>
<dbReference type="PATRIC" id="fig|879567.3.peg.2787"/>
<protein>
    <recommendedName>
        <fullName evidence="4">DUF4878 domain-containing protein</fullName>
    </recommendedName>
</protein>